<dbReference type="SMART" id="SM00487">
    <property type="entry name" value="DEXDc"/>
    <property type="match status" value="1"/>
</dbReference>
<keyword evidence="4" id="KW-0479">Metal-binding</keyword>
<dbReference type="Pfam" id="PF22590">
    <property type="entry name" value="Cas3-like_C_2"/>
    <property type="match status" value="1"/>
</dbReference>
<dbReference type="InterPro" id="IPR006474">
    <property type="entry name" value="Helicase_Cas3_CRISPR-ass_core"/>
</dbReference>
<dbReference type="InterPro" id="IPR011545">
    <property type="entry name" value="DEAD/DEAH_box_helicase_dom"/>
</dbReference>
<keyword evidence="7" id="KW-0347">Helicase</keyword>
<gene>
    <name evidence="12" type="ORF">NPD5_1263</name>
</gene>
<dbReference type="GO" id="GO:0003723">
    <property type="term" value="F:RNA binding"/>
    <property type="evidence" value="ECO:0007669"/>
    <property type="project" value="TreeGrafter"/>
</dbReference>
<evidence type="ECO:0000256" key="4">
    <source>
        <dbReference type="ARBA" id="ARBA00022723"/>
    </source>
</evidence>
<dbReference type="GO" id="GO:0016787">
    <property type="term" value="F:hydrolase activity"/>
    <property type="evidence" value="ECO:0007669"/>
    <property type="project" value="UniProtKB-KW"/>
</dbReference>
<dbReference type="InterPro" id="IPR014001">
    <property type="entry name" value="Helicase_ATP-bd"/>
</dbReference>
<dbReference type="CDD" id="cd09641">
    <property type="entry name" value="Cas3''_I"/>
    <property type="match status" value="1"/>
</dbReference>
<dbReference type="NCBIfam" id="TIGR01596">
    <property type="entry name" value="cas3_HD"/>
    <property type="match status" value="1"/>
</dbReference>
<reference evidence="12 13" key="1">
    <citation type="submission" date="2015-11" db="EMBL/GenBank/DDBJ databases">
        <authorList>
            <person name="Hill K.K."/>
            <person name="Shirey T.B."/>
            <person name="Raphael B."/>
            <person name="Daligault H.E."/>
            <person name="Davenport K.W."/>
            <person name="Bruce D.C."/>
            <person name="Foley B.T."/>
            <person name="Johnson S.L."/>
        </authorList>
    </citation>
    <scope>NUCLEOTIDE SEQUENCE [LARGE SCALE GENOMIC DNA]</scope>
    <source>
        <strain evidence="12 13">CDC_1632</strain>
    </source>
</reference>
<dbReference type="SUPFAM" id="SSF109604">
    <property type="entry name" value="HD-domain/PDEase-like"/>
    <property type="match status" value="1"/>
</dbReference>
<dbReference type="GO" id="GO:0051607">
    <property type="term" value="P:defense response to virus"/>
    <property type="evidence" value="ECO:0007669"/>
    <property type="project" value="UniProtKB-KW"/>
</dbReference>
<organism evidence="12 13">
    <name type="scientific">Clostridium sporogenes</name>
    <dbReference type="NCBI Taxonomy" id="1509"/>
    <lineage>
        <taxon>Bacteria</taxon>
        <taxon>Bacillati</taxon>
        <taxon>Bacillota</taxon>
        <taxon>Clostridia</taxon>
        <taxon>Eubacteriales</taxon>
        <taxon>Clostridiaceae</taxon>
        <taxon>Clostridium</taxon>
    </lineage>
</organism>
<name>A0A1L3NFM7_CLOSG</name>
<accession>A0A1L3NFM7</accession>
<evidence type="ECO:0000313" key="13">
    <source>
        <dbReference type="Proteomes" id="UP000182204"/>
    </source>
</evidence>
<evidence type="ECO:0000256" key="2">
    <source>
        <dbReference type="ARBA" id="ARBA00009046"/>
    </source>
</evidence>
<dbReference type="AlphaFoldDB" id="A0A1L3NFM7"/>
<keyword evidence="10" id="KW-0175">Coiled coil</keyword>
<dbReference type="PANTHER" id="PTHR47963:SF9">
    <property type="entry name" value="CRISPR-ASSOCIATED ENDONUCLEASE_HELICASE CAS3"/>
    <property type="match status" value="1"/>
</dbReference>
<dbReference type="Gene3D" id="1.10.3210.30">
    <property type="match status" value="1"/>
</dbReference>
<evidence type="ECO:0000256" key="1">
    <source>
        <dbReference type="ARBA" id="ARBA00006847"/>
    </source>
</evidence>
<dbReference type="Pfam" id="PF18019">
    <property type="entry name" value="Cas3_HD"/>
    <property type="match status" value="1"/>
</dbReference>
<evidence type="ECO:0000256" key="6">
    <source>
        <dbReference type="ARBA" id="ARBA00022801"/>
    </source>
</evidence>
<comment type="similarity">
    <text evidence="2">In the central section; belongs to the CRISPR-associated helicase Cas3 family.</text>
</comment>
<dbReference type="GO" id="GO:0046872">
    <property type="term" value="F:metal ion binding"/>
    <property type="evidence" value="ECO:0007669"/>
    <property type="project" value="UniProtKB-KW"/>
</dbReference>
<feature type="coiled-coil region" evidence="10">
    <location>
        <begin position="658"/>
        <end position="699"/>
    </location>
</feature>
<evidence type="ECO:0000313" key="12">
    <source>
        <dbReference type="EMBL" id="APH14926.1"/>
    </source>
</evidence>
<dbReference type="InterPro" id="IPR006483">
    <property type="entry name" value="CRISPR-assoc_Cas3_HD"/>
</dbReference>
<evidence type="ECO:0000256" key="7">
    <source>
        <dbReference type="ARBA" id="ARBA00022806"/>
    </source>
</evidence>
<keyword evidence="5" id="KW-0547">Nucleotide-binding</keyword>
<proteinExistence type="inferred from homology"/>
<dbReference type="PROSITE" id="PS51643">
    <property type="entry name" value="HD_CAS3"/>
    <property type="match status" value="1"/>
</dbReference>
<dbReference type="SUPFAM" id="SSF52540">
    <property type="entry name" value="P-loop containing nucleoside triphosphate hydrolases"/>
    <property type="match status" value="1"/>
</dbReference>
<dbReference type="InterPro" id="IPR050547">
    <property type="entry name" value="DEAD_box_RNA_helicases"/>
</dbReference>
<dbReference type="GO" id="GO:0005524">
    <property type="term" value="F:ATP binding"/>
    <property type="evidence" value="ECO:0007669"/>
    <property type="project" value="UniProtKB-KW"/>
</dbReference>
<dbReference type="InterPro" id="IPR054712">
    <property type="entry name" value="Cas3-like_dom"/>
</dbReference>
<dbReference type="GO" id="GO:0003724">
    <property type="term" value="F:RNA helicase activity"/>
    <property type="evidence" value="ECO:0007669"/>
    <property type="project" value="TreeGrafter"/>
</dbReference>
<keyword evidence="12" id="KW-0255">Endonuclease</keyword>
<evidence type="ECO:0000256" key="9">
    <source>
        <dbReference type="ARBA" id="ARBA00023118"/>
    </source>
</evidence>
<feature type="domain" description="HD Cas3-type" evidence="11">
    <location>
        <begin position="8"/>
        <end position="190"/>
    </location>
</feature>
<dbReference type="Pfam" id="PF00270">
    <property type="entry name" value="DEAD"/>
    <property type="match status" value="1"/>
</dbReference>
<dbReference type="InterPro" id="IPR038257">
    <property type="entry name" value="CRISPR-assoc_Cas3_HD_sf"/>
</dbReference>
<dbReference type="RefSeq" id="WP_072585089.1">
    <property type="nucleotide sequence ID" value="NZ_CP013243.1"/>
</dbReference>
<keyword evidence="3" id="KW-0540">Nuclease</keyword>
<comment type="similarity">
    <text evidence="1">In the N-terminal section; belongs to the CRISPR-associated nuclease Cas3-HD family.</text>
</comment>
<dbReference type="EMBL" id="CP013243">
    <property type="protein sequence ID" value="APH14926.1"/>
    <property type="molecule type" value="Genomic_DNA"/>
</dbReference>
<dbReference type="InterPro" id="IPR027417">
    <property type="entry name" value="P-loop_NTPase"/>
</dbReference>
<evidence type="ECO:0000256" key="5">
    <source>
        <dbReference type="ARBA" id="ARBA00022741"/>
    </source>
</evidence>
<evidence type="ECO:0000259" key="11">
    <source>
        <dbReference type="PROSITE" id="PS51643"/>
    </source>
</evidence>
<evidence type="ECO:0000256" key="8">
    <source>
        <dbReference type="ARBA" id="ARBA00022840"/>
    </source>
</evidence>
<dbReference type="Gene3D" id="3.40.50.300">
    <property type="entry name" value="P-loop containing nucleotide triphosphate hydrolases"/>
    <property type="match status" value="2"/>
</dbReference>
<evidence type="ECO:0000256" key="3">
    <source>
        <dbReference type="ARBA" id="ARBA00022722"/>
    </source>
</evidence>
<keyword evidence="8" id="KW-0067">ATP-binding</keyword>
<evidence type="ECO:0000256" key="10">
    <source>
        <dbReference type="SAM" id="Coils"/>
    </source>
</evidence>
<keyword evidence="6" id="KW-0378">Hydrolase</keyword>
<dbReference type="PANTHER" id="PTHR47963">
    <property type="entry name" value="DEAD-BOX ATP-DEPENDENT RNA HELICASE 47, MITOCHONDRIAL"/>
    <property type="match status" value="1"/>
</dbReference>
<protein>
    <submittedName>
        <fullName evidence="12">CRISPR-associated endonuclease Cas3-HD</fullName>
    </submittedName>
</protein>
<keyword evidence="9" id="KW-0051">Antiviral defense</keyword>
<dbReference type="GO" id="GO:0004519">
    <property type="term" value="F:endonuclease activity"/>
    <property type="evidence" value="ECO:0007669"/>
    <property type="project" value="UniProtKB-KW"/>
</dbReference>
<dbReference type="NCBIfam" id="TIGR01587">
    <property type="entry name" value="cas3_core"/>
    <property type="match status" value="1"/>
</dbReference>
<sequence length="755" mass="88537">MNNLFLAKTNPRETIIEHTNLLLKGLDTIRNIYPDIKFLDWDILEIACIYHDAGKVNTKFQNKLYKKLGETKLKDDLEYENEIPHGYLSPAFLPKKQLKEKYEDDILRVLYQSIYYHHNREKLDNFDPIKLVVKTDLIKYWQDFQYDKIDKSEKLYPSYKKYLGERIDSGDKVYRNYIITKGLLNKLDYAASGHIDVEVENKDLFDKTYNYLHEGGFEPNELQQYMIDNQDENNIIIASTGIGKTEASLFWIGNNKGFFTLPLRVSINAIYDRVKDNIGFKDVALLHSDTYSEYLKRNIDLETDFYDKTKQLSMPLTICTLDQLIDFIFKYEGYEIKLATLAYSKLIIDEIQMYSPDMIAYLIMALKYITDMGGKFSIVTATMPQIIIDFMKKEEIKFNPPVTYCKKVDNKIQLRHRVTCLDETINIKNILKNYKNKKVLIIVNTVKKAQEIYDNINSELEDSKVNINLFHSRFIKKHRAEKENDILNFGDKDCKDTGIWITTQVVEASLDIDFDVLYTELSDVSGLFQRMGRTYRSRILDIKDSNVFVYLGGDKPTSGVGSGEHSIIDIEIFKLSKSAIKNFKDKELDEEEKMNIIESVYTKENLQKANYYKKIDETIKWVKDIKEYELEKNEARLRNIFNESIIPQSVYEDNKEFVEEALINIKTIKKEIECKKHNISSLKAKIQLEKDKIKNLIVDIPTYEFQKALNADRIVNRVKIDKFNEIAVVAYDYSFERGLTRPKNIDDFDENLQIL</sequence>
<dbReference type="Proteomes" id="UP000182204">
    <property type="component" value="Chromosome"/>
</dbReference>